<organism evidence="12 13">
    <name type="scientific">Pan troglodytes</name>
    <name type="common">Chimpanzee</name>
    <dbReference type="NCBI Taxonomy" id="9598"/>
    <lineage>
        <taxon>Eukaryota</taxon>
        <taxon>Metazoa</taxon>
        <taxon>Chordata</taxon>
        <taxon>Craniata</taxon>
        <taxon>Vertebrata</taxon>
        <taxon>Euteleostomi</taxon>
        <taxon>Mammalia</taxon>
        <taxon>Eutheria</taxon>
        <taxon>Euarchontoglires</taxon>
        <taxon>Primates</taxon>
        <taxon>Haplorrhini</taxon>
        <taxon>Catarrhini</taxon>
        <taxon>Hominidae</taxon>
        <taxon>Pan</taxon>
    </lineage>
</organism>
<dbReference type="Pfam" id="PF07111">
    <property type="entry name" value="HCR"/>
    <property type="match status" value="1"/>
</dbReference>
<evidence type="ECO:0000313" key="13">
    <source>
        <dbReference type="Proteomes" id="UP000236370"/>
    </source>
</evidence>
<evidence type="ECO:0000256" key="6">
    <source>
        <dbReference type="ARBA" id="ARBA00022490"/>
    </source>
</evidence>
<dbReference type="EMBL" id="NBAG03000221">
    <property type="protein sequence ID" value="PNI76483.1"/>
    <property type="molecule type" value="Genomic_DNA"/>
</dbReference>
<evidence type="ECO:0000256" key="7">
    <source>
        <dbReference type="ARBA" id="ARBA00022782"/>
    </source>
</evidence>
<protein>
    <recommendedName>
        <fullName evidence="4">Coiled-coil alpha-helical rod protein 1</fullName>
    </recommendedName>
    <alternativeName>
        <fullName evidence="10">Alpha-helical coiled-coil rod protein</fullName>
    </alternativeName>
</protein>
<sequence>MFPPSGSTGLIPPSHFQARPLSTLPRMAPTWLSDIPLVQPPGHQDVSERRLDTQRPQVTMWERDVSSDRQEPGRRGSCPL</sequence>
<evidence type="ECO:0000256" key="2">
    <source>
        <dbReference type="ARBA" id="ARBA00004123"/>
    </source>
</evidence>
<keyword evidence="8" id="KW-0175">Coiled coil</keyword>
<evidence type="ECO:0000256" key="10">
    <source>
        <dbReference type="ARBA" id="ARBA00031932"/>
    </source>
</evidence>
<dbReference type="PANTHER" id="PTHR46822">
    <property type="entry name" value="COILED-COIL ALPHA-HELICAL ROD PROTEIN 1"/>
    <property type="match status" value="1"/>
</dbReference>
<evidence type="ECO:0000256" key="9">
    <source>
        <dbReference type="ARBA" id="ARBA00023242"/>
    </source>
</evidence>
<evidence type="ECO:0000256" key="3">
    <source>
        <dbReference type="ARBA" id="ARBA00004496"/>
    </source>
</evidence>
<dbReference type="AlphaFoldDB" id="A0A2J8NXI3"/>
<proteinExistence type="predicted"/>
<dbReference type="GO" id="GO:0005737">
    <property type="term" value="C:cytoplasm"/>
    <property type="evidence" value="ECO:0007669"/>
    <property type="project" value="UniProtKB-SubCell"/>
</dbReference>
<keyword evidence="5" id="KW-0217">Developmental protein</keyword>
<dbReference type="PANTHER" id="PTHR46822:SF1">
    <property type="entry name" value="COILED-COIL ALPHA-HELICAL ROD PROTEIN 1"/>
    <property type="match status" value="1"/>
</dbReference>
<comment type="function">
    <text evidence="1">May be a regulator of keratinocyte proliferation or differentiation.</text>
</comment>
<comment type="subcellular location">
    <subcellularLocation>
        <location evidence="3">Cytoplasm</location>
    </subcellularLocation>
    <subcellularLocation>
        <location evidence="2">Nucleus</location>
    </subcellularLocation>
</comment>
<dbReference type="EMBL" id="NBAG03000221">
    <property type="protein sequence ID" value="PNI76484.1"/>
    <property type="molecule type" value="Genomic_DNA"/>
</dbReference>
<gene>
    <name evidence="12" type="ORF">CK820_G0006802</name>
</gene>
<evidence type="ECO:0000256" key="4">
    <source>
        <dbReference type="ARBA" id="ARBA00016468"/>
    </source>
</evidence>
<evidence type="ECO:0000256" key="8">
    <source>
        <dbReference type="ARBA" id="ARBA00023054"/>
    </source>
</evidence>
<comment type="caution">
    <text evidence="12">The sequence shown here is derived from an EMBL/GenBank/DDBJ whole genome shotgun (WGS) entry which is preliminary data.</text>
</comment>
<keyword evidence="6" id="KW-0963">Cytoplasm</keyword>
<dbReference type="InterPro" id="IPR009800">
    <property type="entry name" value="HCR"/>
</dbReference>
<keyword evidence="7" id="KW-0221">Differentiation</keyword>
<name>A0A2J8NXI3_PANTR</name>
<evidence type="ECO:0000313" key="12">
    <source>
        <dbReference type="EMBL" id="PNI76483.1"/>
    </source>
</evidence>
<dbReference type="GO" id="GO:0005634">
    <property type="term" value="C:nucleus"/>
    <property type="evidence" value="ECO:0007669"/>
    <property type="project" value="UniProtKB-SubCell"/>
</dbReference>
<evidence type="ECO:0000256" key="1">
    <source>
        <dbReference type="ARBA" id="ARBA00003936"/>
    </source>
</evidence>
<dbReference type="GO" id="GO:0030154">
    <property type="term" value="P:cell differentiation"/>
    <property type="evidence" value="ECO:0007669"/>
    <property type="project" value="UniProtKB-KW"/>
</dbReference>
<evidence type="ECO:0000256" key="11">
    <source>
        <dbReference type="SAM" id="MobiDB-lite"/>
    </source>
</evidence>
<reference evidence="12 13" key="1">
    <citation type="submission" date="2017-12" db="EMBL/GenBank/DDBJ databases">
        <title>High-resolution comparative analysis of great ape genomes.</title>
        <authorList>
            <person name="Pollen A."/>
            <person name="Hastie A."/>
            <person name="Hormozdiari F."/>
            <person name="Dougherty M."/>
            <person name="Liu R."/>
            <person name="Chaisson M."/>
            <person name="Hoppe E."/>
            <person name="Hill C."/>
            <person name="Pang A."/>
            <person name="Hillier L."/>
            <person name="Baker C."/>
            <person name="Armstrong J."/>
            <person name="Shendure J."/>
            <person name="Paten B."/>
            <person name="Wilson R."/>
            <person name="Chao H."/>
            <person name="Schneider V."/>
            <person name="Ventura M."/>
            <person name="Kronenberg Z."/>
            <person name="Murali S."/>
            <person name="Gordon D."/>
            <person name="Cantsilieris S."/>
            <person name="Munson K."/>
            <person name="Nelson B."/>
            <person name="Raja A."/>
            <person name="Underwood J."/>
            <person name="Diekhans M."/>
            <person name="Fiddes I."/>
            <person name="Haussler D."/>
            <person name="Eichler E."/>
        </authorList>
    </citation>
    <scope>NUCLEOTIDE SEQUENCE [LARGE SCALE GENOMIC DNA]</scope>
    <source>
        <strain evidence="12">Yerkes chimp pedigree #C0471</strain>
        <tissue evidence="12">Blood</tissue>
    </source>
</reference>
<keyword evidence="9" id="KW-0539">Nucleus</keyword>
<feature type="compositionally biased region" description="Basic and acidic residues" evidence="11">
    <location>
        <begin position="61"/>
        <end position="74"/>
    </location>
</feature>
<accession>A0A2J8NXI3</accession>
<dbReference type="Proteomes" id="UP000236370">
    <property type="component" value="Unassembled WGS sequence"/>
</dbReference>
<evidence type="ECO:0000256" key="5">
    <source>
        <dbReference type="ARBA" id="ARBA00022473"/>
    </source>
</evidence>
<feature type="region of interest" description="Disordered" evidence="11">
    <location>
        <begin position="35"/>
        <end position="80"/>
    </location>
</feature>